<evidence type="ECO:0000313" key="7">
    <source>
        <dbReference type="Proteomes" id="UP000003277"/>
    </source>
</evidence>
<name>H1CYW5_9FIRM</name>
<dbReference type="SUPFAM" id="SSF54001">
    <property type="entry name" value="Cysteine proteinases"/>
    <property type="match status" value="1"/>
</dbReference>
<dbReference type="AlphaFoldDB" id="H1CYW5"/>
<dbReference type="RefSeq" id="WP_008859057.1">
    <property type="nucleotide sequence ID" value="NZ_JH591187.1"/>
</dbReference>
<dbReference type="InterPro" id="IPR000064">
    <property type="entry name" value="NLP_P60_dom"/>
</dbReference>
<dbReference type="InterPro" id="IPR038765">
    <property type="entry name" value="Papain-like_cys_pep_sf"/>
</dbReference>
<dbReference type="eggNOG" id="COG0791">
    <property type="taxonomic scope" value="Bacteria"/>
</dbReference>
<feature type="domain" description="NlpC/P60" evidence="5">
    <location>
        <begin position="1"/>
        <end position="144"/>
    </location>
</feature>
<evidence type="ECO:0000313" key="6">
    <source>
        <dbReference type="EMBL" id="EHO63536.1"/>
    </source>
</evidence>
<comment type="caution">
    <text evidence="6">The sequence shown here is derived from an EMBL/GenBank/DDBJ whole genome shotgun (WGS) entry which is preliminary data.</text>
</comment>
<keyword evidence="4" id="KW-0788">Thiol protease</keyword>
<dbReference type="OrthoDB" id="6058745at2"/>
<dbReference type="HOGENOM" id="CLU_115301_3_0_9"/>
<proteinExistence type="inferred from homology"/>
<accession>H1CYW5</accession>
<dbReference type="Gene3D" id="3.90.1720.10">
    <property type="entry name" value="endopeptidase domain like (from Nostoc punctiforme)"/>
    <property type="match status" value="1"/>
</dbReference>
<dbReference type="EMBL" id="ADLT01000015">
    <property type="protein sequence ID" value="EHO63536.1"/>
    <property type="molecule type" value="Genomic_DNA"/>
</dbReference>
<dbReference type="PROSITE" id="PS51935">
    <property type="entry name" value="NLPC_P60"/>
    <property type="match status" value="1"/>
</dbReference>
<evidence type="ECO:0000256" key="1">
    <source>
        <dbReference type="ARBA" id="ARBA00007074"/>
    </source>
</evidence>
<evidence type="ECO:0000256" key="4">
    <source>
        <dbReference type="ARBA" id="ARBA00022807"/>
    </source>
</evidence>
<dbReference type="Pfam" id="PF00877">
    <property type="entry name" value="NLPC_P60"/>
    <property type="match status" value="1"/>
</dbReference>
<keyword evidence="7" id="KW-1185">Reference proteome</keyword>
<organism evidence="6 7">
    <name type="scientific">Dialister succinatiphilus YIT 11850</name>
    <dbReference type="NCBI Taxonomy" id="742743"/>
    <lineage>
        <taxon>Bacteria</taxon>
        <taxon>Bacillati</taxon>
        <taxon>Bacillota</taxon>
        <taxon>Negativicutes</taxon>
        <taxon>Veillonellales</taxon>
        <taxon>Veillonellaceae</taxon>
        <taxon>Dialister</taxon>
    </lineage>
</organism>
<dbReference type="PATRIC" id="fig|742743.3.peg.569"/>
<dbReference type="GO" id="GO:0008234">
    <property type="term" value="F:cysteine-type peptidase activity"/>
    <property type="evidence" value="ECO:0007669"/>
    <property type="project" value="UniProtKB-KW"/>
</dbReference>
<protein>
    <recommendedName>
        <fullName evidence="5">NlpC/P60 domain-containing protein</fullName>
    </recommendedName>
</protein>
<reference evidence="6 7" key="1">
    <citation type="submission" date="2011-11" db="EMBL/GenBank/DDBJ databases">
        <title>The Genome Sequence of Dialister succinatiphilus YIT 11850.</title>
        <authorList>
            <consortium name="The Broad Institute Genome Sequencing Platform"/>
            <person name="Earl A."/>
            <person name="Ward D."/>
            <person name="Feldgarden M."/>
            <person name="Gevers D."/>
            <person name="Morotomi M."/>
            <person name="Young S.K."/>
            <person name="Zeng Q."/>
            <person name="Gargeya S."/>
            <person name="Fitzgerald M."/>
            <person name="Haas B."/>
            <person name="Abouelleil A."/>
            <person name="Alvarado L."/>
            <person name="Arachchi H.M."/>
            <person name="Berlin A."/>
            <person name="Brown A."/>
            <person name="Chapman S.B."/>
            <person name="Dunbar C."/>
            <person name="Gearin G."/>
            <person name="Goldberg J."/>
            <person name="Griggs A."/>
            <person name="Gujja S."/>
            <person name="Heiman D."/>
            <person name="Howarth C."/>
            <person name="Lui A."/>
            <person name="MacDonald P.J.P."/>
            <person name="Montmayeur A."/>
            <person name="Murphy C."/>
            <person name="Neiman D."/>
            <person name="Pearson M."/>
            <person name="Priest M."/>
            <person name="Roberts A."/>
            <person name="Saif S."/>
            <person name="Shea T."/>
            <person name="Sisk P."/>
            <person name="Stolte C."/>
            <person name="Sykes S."/>
            <person name="Wortman J."/>
            <person name="Nusbaum C."/>
            <person name="Birren B."/>
        </authorList>
    </citation>
    <scope>NUCLEOTIDE SEQUENCE [LARGE SCALE GENOMIC DNA]</scope>
    <source>
        <strain evidence="6 7">YIT 11850</strain>
    </source>
</reference>
<evidence type="ECO:0000256" key="3">
    <source>
        <dbReference type="ARBA" id="ARBA00022801"/>
    </source>
</evidence>
<dbReference type="STRING" id="742743.HMPREF9453_00553"/>
<evidence type="ECO:0000259" key="5">
    <source>
        <dbReference type="PROSITE" id="PS51935"/>
    </source>
</evidence>
<evidence type="ECO:0000256" key="2">
    <source>
        <dbReference type="ARBA" id="ARBA00022670"/>
    </source>
</evidence>
<dbReference type="Proteomes" id="UP000003277">
    <property type="component" value="Unassembled WGS sequence"/>
</dbReference>
<keyword evidence="3" id="KW-0378">Hydrolase</keyword>
<keyword evidence="2" id="KW-0645">Protease</keyword>
<gene>
    <name evidence="6" type="ORF">HMPREF9453_00553</name>
</gene>
<dbReference type="GO" id="GO:0006508">
    <property type="term" value="P:proteolysis"/>
    <property type="evidence" value="ECO:0007669"/>
    <property type="project" value="UniProtKB-KW"/>
</dbReference>
<sequence>MMNPIVAEAYTWLGTPHVNQAKVKGKGVDCGMLLIACLENAGYVEKGAIKVAPYSNEWHLHHSSEWFLNVVEKYCDRVPLSDIKPGDFLLYKYGRCVSHGAVYVGDGHVIHALVEQGVVMTDINDVMFLDAKGRSRLHGVYRFRR</sequence>
<comment type="similarity">
    <text evidence="1">Belongs to the peptidase C40 family.</text>
</comment>